<protein>
    <submittedName>
        <fullName evidence="2">Uncharacterized protein</fullName>
    </submittedName>
</protein>
<evidence type="ECO:0000313" key="2">
    <source>
        <dbReference type="EMBL" id="GAA2612485.1"/>
    </source>
</evidence>
<organism evidence="2 3">
    <name type="scientific">Streptomyces axinellae</name>
    <dbReference type="NCBI Taxonomy" id="552788"/>
    <lineage>
        <taxon>Bacteria</taxon>
        <taxon>Bacillati</taxon>
        <taxon>Actinomycetota</taxon>
        <taxon>Actinomycetes</taxon>
        <taxon>Kitasatosporales</taxon>
        <taxon>Streptomycetaceae</taxon>
        <taxon>Streptomyces</taxon>
    </lineage>
</organism>
<feature type="compositionally biased region" description="Basic and acidic residues" evidence="1">
    <location>
        <begin position="19"/>
        <end position="48"/>
    </location>
</feature>
<accession>A0ABP6CFP6</accession>
<keyword evidence="3" id="KW-1185">Reference proteome</keyword>
<dbReference type="Proteomes" id="UP001501447">
    <property type="component" value="Unassembled WGS sequence"/>
</dbReference>
<feature type="region of interest" description="Disordered" evidence="1">
    <location>
        <begin position="1"/>
        <end position="67"/>
    </location>
</feature>
<dbReference type="RefSeq" id="WP_344565741.1">
    <property type="nucleotide sequence ID" value="NZ_BAAARJ010000008.1"/>
</dbReference>
<proteinExistence type="predicted"/>
<comment type="caution">
    <text evidence="2">The sequence shown here is derived from an EMBL/GenBank/DDBJ whole genome shotgun (WGS) entry which is preliminary data.</text>
</comment>
<gene>
    <name evidence="2" type="ORF">GCM10009863_27780</name>
</gene>
<dbReference type="EMBL" id="BAAARJ010000008">
    <property type="protein sequence ID" value="GAA2612485.1"/>
    <property type="molecule type" value="Genomic_DNA"/>
</dbReference>
<reference evidence="3" key="1">
    <citation type="journal article" date="2019" name="Int. J. Syst. Evol. Microbiol.">
        <title>The Global Catalogue of Microorganisms (GCM) 10K type strain sequencing project: providing services to taxonomists for standard genome sequencing and annotation.</title>
        <authorList>
            <consortium name="The Broad Institute Genomics Platform"/>
            <consortium name="The Broad Institute Genome Sequencing Center for Infectious Disease"/>
            <person name="Wu L."/>
            <person name="Ma J."/>
        </authorList>
    </citation>
    <scope>NUCLEOTIDE SEQUENCE [LARGE SCALE GENOMIC DNA]</scope>
    <source>
        <strain evidence="3">JCM 16373</strain>
    </source>
</reference>
<name>A0ABP6CFP6_9ACTN</name>
<evidence type="ECO:0000256" key="1">
    <source>
        <dbReference type="SAM" id="MobiDB-lite"/>
    </source>
</evidence>
<sequence length="67" mass="7433">MSKRQPDQAGNEADQARGPGERQIHGGMPDRTDDEELARRTEAERAEAGLEDYDPEDVPPATDTPER</sequence>
<evidence type="ECO:0000313" key="3">
    <source>
        <dbReference type="Proteomes" id="UP001501447"/>
    </source>
</evidence>